<reference evidence="1" key="1">
    <citation type="submission" date="2020-04" db="EMBL/GenBank/DDBJ databases">
        <authorList>
            <person name="Chiriac C."/>
            <person name="Salcher M."/>
            <person name="Ghai R."/>
            <person name="Kavagutti S V."/>
        </authorList>
    </citation>
    <scope>NUCLEOTIDE SEQUENCE</scope>
</reference>
<sequence length="70" mass="8324">MSKTKTYKELIDSELRNSDQLYCCYCLSPKNSYSCCSENHFVTYNDLYEEDKAVLAQELLDEYEQWSDTQ</sequence>
<name>A0A6J5L829_9CAUD</name>
<evidence type="ECO:0000313" key="1">
    <source>
        <dbReference type="EMBL" id="CAB4130818.1"/>
    </source>
</evidence>
<dbReference type="EMBL" id="LR796246">
    <property type="protein sequence ID" value="CAB4130818.1"/>
    <property type="molecule type" value="Genomic_DNA"/>
</dbReference>
<accession>A0A6J5L829</accession>
<gene>
    <name evidence="1" type="ORF">UFOVP133_22</name>
</gene>
<protein>
    <submittedName>
        <fullName evidence="1">Uncharacterized protein</fullName>
    </submittedName>
</protein>
<organism evidence="1">
    <name type="scientific">uncultured Caudovirales phage</name>
    <dbReference type="NCBI Taxonomy" id="2100421"/>
    <lineage>
        <taxon>Viruses</taxon>
        <taxon>Duplodnaviria</taxon>
        <taxon>Heunggongvirae</taxon>
        <taxon>Uroviricota</taxon>
        <taxon>Caudoviricetes</taxon>
        <taxon>Peduoviridae</taxon>
        <taxon>Maltschvirus</taxon>
        <taxon>Maltschvirus maltsch</taxon>
    </lineage>
</organism>
<proteinExistence type="predicted"/>